<evidence type="ECO:0000313" key="2">
    <source>
        <dbReference type="EMBL" id="MFC3847518.1"/>
    </source>
</evidence>
<dbReference type="RefSeq" id="WP_233708979.1">
    <property type="nucleotide sequence ID" value="NZ_FZMF01000014.1"/>
</dbReference>
<comment type="caution">
    <text evidence="2">The sequence shown here is derived from an EMBL/GenBank/DDBJ whole genome shotgun (WGS) entry which is preliminary data.</text>
</comment>
<feature type="transmembrane region" description="Helical" evidence="1">
    <location>
        <begin position="264"/>
        <end position="281"/>
    </location>
</feature>
<feature type="transmembrane region" description="Helical" evidence="1">
    <location>
        <begin position="88"/>
        <end position="115"/>
    </location>
</feature>
<gene>
    <name evidence="2" type="ORF">ACFOPX_03060</name>
</gene>
<evidence type="ECO:0000313" key="3">
    <source>
        <dbReference type="Proteomes" id="UP001595783"/>
    </source>
</evidence>
<feature type="transmembrane region" description="Helical" evidence="1">
    <location>
        <begin position="179"/>
        <end position="202"/>
    </location>
</feature>
<feature type="transmembrane region" description="Helical" evidence="1">
    <location>
        <begin position="12"/>
        <end position="35"/>
    </location>
</feature>
<dbReference type="Proteomes" id="UP001595783">
    <property type="component" value="Unassembled WGS sequence"/>
</dbReference>
<keyword evidence="1" id="KW-0812">Transmembrane</keyword>
<accession>A0ABV7ZG38</accession>
<name>A0ABV7ZG38_9HELI</name>
<proteinExistence type="predicted"/>
<feature type="transmembrane region" description="Helical" evidence="1">
    <location>
        <begin position="47"/>
        <end position="67"/>
    </location>
</feature>
<evidence type="ECO:0000256" key="1">
    <source>
        <dbReference type="SAM" id="Phobius"/>
    </source>
</evidence>
<protein>
    <submittedName>
        <fullName evidence="2">Short-chain fatty acid transporter</fullName>
    </submittedName>
</protein>
<reference evidence="3" key="1">
    <citation type="journal article" date="2019" name="Int. J. Syst. Evol. Microbiol.">
        <title>The Global Catalogue of Microorganisms (GCM) 10K type strain sequencing project: providing services to taxonomists for standard genome sequencing and annotation.</title>
        <authorList>
            <consortium name="The Broad Institute Genomics Platform"/>
            <consortium name="The Broad Institute Genome Sequencing Center for Infectious Disease"/>
            <person name="Wu L."/>
            <person name="Ma J."/>
        </authorList>
    </citation>
    <scope>NUCLEOTIDE SEQUENCE [LARGE SCALE GENOMIC DNA]</scope>
    <source>
        <strain evidence="3">CCUG 53816</strain>
    </source>
</reference>
<feature type="transmembrane region" description="Helical" evidence="1">
    <location>
        <begin position="416"/>
        <end position="438"/>
    </location>
</feature>
<keyword evidence="1" id="KW-1133">Transmembrane helix</keyword>
<dbReference type="EMBL" id="JBHRZO010000011">
    <property type="protein sequence ID" value="MFC3847518.1"/>
    <property type="molecule type" value="Genomic_DNA"/>
</dbReference>
<feature type="transmembrane region" description="Helical" evidence="1">
    <location>
        <begin position="239"/>
        <end position="258"/>
    </location>
</feature>
<organism evidence="2 3">
    <name type="scientific">Helicobacter baculiformis</name>
    <dbReference type="NCBI Taxonomy" id="427351"/>
    <lineage>
        <taxon>Bacteria</taxon>
        <taxon>Pseudomonadati</taxon>
        <taxon>Campylobacterota</taxon>
        <taxon>Epsilonproteobacteria</taxon>
        <taxon>Campylobacterales</taxon>
        <taxon>Helicobacteraceae</taxon>
        <taxon>Helicobacter</taxon>
    </lineage>
</organism>
<dbReference type="PANTHER" id="PTHR41983:SF2">
    <property type="entry name" value="SHORT-CHAIN FATTY ACID TRANSPORTER-RELATED"/>
    <property type="match status" value="1"/>
</dbReference>
<dbReference type="PANTHER" id="PTHR41983">
    <property type="entry name" value="SHORT-CHAIN FATTY ACID TRANSPORTER-RELATED"/>
    <property type="match status" value="1"/>
</dbReference>
<keyword evidence="3" id="KW-1185">Reference proteome</keyword>
<dbReference type="PROSITE" id="PS51257">
    <property type="entry name" value="PROKAR_LIPOPROTEIN"/>
    <property type="match status" value="1"/>
</dbReference>
<sequence>MSCFCKIIRLRLLFFAIVLTLLTISCAVGIVGVGIEQVLNQWGESLFLLLKFSMQMLLLLATGIALAQSTPIKKIFYTLASQVKTPKMAIFVITLIALLGCYVSWGFGLIVGAVFSRVLAQRVKGVDYPLLVASAYSGFLIWHGGLSGSIPLKIATADGDLGKLSGGVLNSPIPLSQTLFAPFNLAMIGLLLVGLPLINMLLHPKNPTAIDPKLLVQPPQEIIPEKESCFAYRLDNSKYLGSLLGVLGLIYLGIYFAHGASLNLNSLILVFLFLGLLLHASPQAYLKTMEADIRSVTGIVLLFPFYAGIIGVMGLKNADGISFASLLADAFARFATKDTFPVLSYLSAGLLNIFIPSGGGQFAVQGPVLIPSGVALGVSPAVTSMSIAWGDAWTNMIQPFFALPLLGIAGLDARSILGYCLVGFMYAGAVSMLCLYFFT</sequence>
<keyword evidence="1" id="KW-0472">Membrane</keyword>
<dbReference type="Pfam" id="PF02667">
    <property type="entry name" value="SCFA_trans"/>
    <property type="match status" value="1"/>
</dbReference>
<feature type="transmembrane region" description="Helical" evidence="1">
    <location>
        <begin position="293"/>
        <end position="315"/>
    </location>
</feature>
<dbReference type="InterPro" id="IPR006160">
    <property type="entry name" value="SCFA_transpt_AtoE"/>
</dbReference>